<protein>
    <recommendedName>
        <fullName evidence="2">Endonuclease/exonuclease/phosphatase domain-containing protein</fullName>
    </recommendedName>
</protein>
<dbReference type="Gene3D" id="3.60.10.10">
    <property type="entry name" value="Endonuclease/exonuclease/phosphatase"/>
    <property type="match status" value="1"/>
</dbReference>
<evidence type="ECO:0000313" key="3">
    <source>
        <dbReference type="EMBL" id="TWU15190.1"/>
    </source>
</evidence>
<dbReference type="Proteomes" id="UP000319908">
    <property type="component" value="Unassembled WGS sequence"/>
</dbReference>
<feature type="domain" description="Endonuclease/exonuclease/phosphatase" evidence="2">
    <location>
        <begin position="35"/>
        <end position="253"/>
    </location>
</feature>
<dbReference type="InterPro" id="IPR036691">
    <property type="entry name" value="Endo/exonu/phosph_ase_sf"/>
</dbReference>
<dbReference type="EMBL" id="SJPU01000002">
    <property type="protein sequence ID" value="TWU15190.1"/>
    <property type="molecule type" value="Genomic_DNA"/>
</dbReference>
<dbReference type="GO" id="GO:0003824">
    <property type="term" value="F:catalytic activity"/>
    <property type="evidence" value="ECO:0007669"/>
    <property type="project" value="InterPro"/>
</dbReference>
<dbReference type="RefSeq" id="WP_146407123.1">
    <property type="nucleotide sequence ID" value="NZ_SJPU01000002.1"/>
</dbReference>
<feature type="signal peptide" evidence="1">
    <location>
        <begin position="1"/>
        <end position="25"/>
    </location>
</feature>
<dbReference type="InterPro" id="IPR051916">
    <property type="entry name" value="GPI-anchor_lipid_remodeler"/>
</dbReference>
<dbReference type="GO" id="GO:0016020">
    <property type="term" value="C:membrane"/>
    <property type="evidence" value="ECO:0007669"/>
    <property type="project" value="GOC"/>
</dbReference>
<dbReference type="InterPro" id="IPR005135">
    <property type="entry name" value="Endo/exonuclease/phosphatase"/>
</dbReference>
<organism evidence="3 4">
    <name type="scientific">Allorhodopirellula heiligendammensis</name>
    <dbReference type="NCBI Taxonomy" id="2714739"/>
    <lineage>
        <taxon>Bacteria</taxon>
        <taxon>Pseudomonadati</taxon>
        <taxon>Planctomycetota</taxon>
        <taxon>Planctomycetia</taxon>
        <taxon>Pirellulales</taxon>
        <taxon>Pirellulaceae</taxon>
        <taxon>Allorhodopirellula</taxon>
    </lineage>
</organism>
<evidence type="ECO:0000259" key="2">
    <source>
        <dbReference type="Pfam" id="PF03372"/>
    </source>
</evidence>
<keyword evidence="1" id="KW-0732">Signal</keyword>
<evidence type="ECO:0000256" key="1">
    <source>
        <dbReference type="SAM" id="SignalP"/>
    </source>
</evidence>
<dbReference type="OrthoDB" id="155529at2"/>
<proteinExistence type="predicted"/>
<dbReference type="PANTHER" id="PTHR14859:SF15">
    <property type="entry name" value="ENDONUCLEASE_EXONUCLEASE_PHOSPHATASE DOMAIN-CONTAINING PROTEIN"/>
    <property type="match status" value="1"/>
</dbReference>
<name>A0A5C6BSG7_9BACT</name>
<feature type="chain" id="PRO_5023017163" description="Endonuclease/exonuclease/phosphatase domain-containing protein" evidence="1">
    <location>
        <begin position="26"/>
        <end position="263"/>
    </location>
</feature>
<keyword evidence="4" id="KW-1185">Reference proteome</keyword>
<evidence type="ECO:0000313" key="4">
    <source>
        <dbReference type="Proteomes" id="UP000319908"/>
    </source>
</evidence>
<sequence length="263" mass="29485">MKSISLSLASLVFAILLSAPYKVHAEDSAPVYQVVTYNIKHGLGNDGKLDLARTAEVISKLNPDFIALQEVDDGTQRSKGINEPLNLAKRLNMHAAFGSFMTYDGGQYGLAILSRYPITKKESIRLPDGNEPRVALAVEVELPTGKALKLVNVHFDWVKDDNFRYAQAEKVCEYLDSLDMPYVVMGDFNDQPLSRTVKLFRERALEAHKPVDDHLTFSSTEPSIEIDFIFAAPRSRWGFDNVNVIDEPHASDHRPVAARLRQK</sequence>
<gene>
    <name evidence="3" type="ORF">Poly21_23830</name>
</gene>
<dbReference type="Pfam" id="PF03372">
    <property type="entry name" value="Exo_endo_phos"/>
    <property type="match status" value="1"/>
</dbReference>
<accession>A0A5C6BSG7</accession>
<reference evidence="3 4" key="1">
    <citation type="journal article" date="2020" name="Antonie Van Leeuwenhoek">
        <title>Rhodopirellula heiligendammensis sp. nov., Rhodopirellula pilleata sp. nov., and Rhodopirellula solitaria sp. nov. isolated from natural or artificial marine surfaces in Northern Germany and California, USA, and emended description of the genus Rhodopirellula.</title>
        <authorList>
            <person name="Kallscheuer N."/>
            <person name="Wiegand S."/>
            <person name="Jogler M."/>
            <person name="Boedeker C."/>
            <person name="Peeters S.H."/>
            <person name="Rast P."/>
            <person name="Heuer A."/>
            <person name="Jetten M.S.M."/>
            <person name="Rohde M."/>
            <person name="Jogler C."/>
        </authorList>
    </citation>
    <scope>NUCLEOTIDE SEQUENCE [LARGE SCALE GENOMIC DNA]</scope>
    <source>
        <strain evidence="3 4">Poly21</strain>
    </source>
</reference>
<dbReference type="PANTHER" id="PTHR14859">
    <property type="entry name" value="CALCOFLUOR WHITE HYPERSENSITIVE PROTEIN PRECURSOR"/>
    <property type="match status" value="1"/>
</dbReference>
<comment type="caution">
    <text evidence="3">The sequence shown here is derived from an EMBL/GenBank/DDBJ whole genome shotgun (WGS) entry which is preliminary data.</text>
</comment>
<dbReference type="GO" id="GO:0006506">
    <property type="term" value="P:GPI anchor biosynthetic process"/>
    <property type="evidence" value="ECO:0007669"/>
    <property type="project" value="TreeGrafter"/>
</dbReference>
<dbReference type="SUPFAM" id="SSF56219">
    <property type="entry name" value="DNase I-like"/>
    <property type="match status" value="1"/>
</dbReference>
<dbReference type="AlphaFoldDB" id="A0A5C6BSG7"/>